<feature type="region of interest" description="Disordered" evidence="1">
    <location>
        <begin position="1"/>
        <end position="20"/>
    </location>
</feature>
<dbReference type="OMA" id="GYETQYR"/>
<keyword evidence="2" id="KW-1133">Transmembrane helix</keyword>
<reference evidence="3" key="1">
    <citation type="submission" date="2025-05" db="UniProtKB">
        <authorList>
            <consortium name="RefSeq"/>
        </authorList>
    </citation>
    <scope>NUCLEOTIDE SEQUENCE [LARGE SCALE GENOMIC DNA]</scope>
    <source>
        <strain evidence="3">14028-0561.14</strain>
    </source>
</reference>
<evidence type="ECO:0000256" key="1">
    <source>
        <dbReference type="SAM" id="MobiDB-lite"/>
    </source>
</evidence>
<organism evidence="3 4">
    <name type="scientific">Drosophila kikkawai</name>
    <name type="common">Fruit fly</name>
    <dbReference type="NCBI Taxonomy" id="30033"/>
    <lineage>
        <taxon>Eukaryota</taxon>
        <taxon>Metazoa</taxon>
        <taxon>Ecdysozoa</taxon>
        <taxon>Arthropoda</taxon>
        <taxon>Hexapoda</taxon>
        <taxon>Insecta</taxon>
        <taxon>Pterygota</taxon>
        <taxon>Neoptera</taxon>
        <taxon>Endopterygota</taxon>
        <taxon>Diptera</taxon>
        <taxon>Brachycera</taxon>
        <taxon>Muscomorpha</taxon>
        <taxon>Ephydroidea</taxon>
        <taxon>Drosophilidae</taxon>
        <taxon>Drosophila</taxon>
        <taxon>Sophophora</taxon>
    </lineage>
</organism>
<name>A0A6P4JFW5_DROKI</name>
<feature type="transmembrane region" description="Helical" evidence="2">
    <location>
        <begin position="87"/>
        <end position="106"/>
    </location>
</feature>
<keyword evidence="3" id="KW-1185">Reference proteome</keyword>
<keyword evidence="2" id="KW-0812">Transmembrane</keyword>
<dbReference type="GeneID" id="108082702"/>
<dbReference type="Proteomes" id="UP001652661">
    <property type="component" value="Chromosome 2L"/>
</dbReference>
<accession>A0A6P4JFW5</accession>
<dbReference type="AlphaFoldDB" id="A0A6P4JFW5"/>
<dbReference type="RefSeq" id="XP_017033699.1">
    <property type="nucleotide sequence ID" value="XM_017178210.2"/>
</dbReference>
<protein>
    <submittedName>
        <fullName evidence="4">Uncharacterized protein</fullName>
    </submittedName>
</protein>
<evidence type="ECO:0000256" key="2">
    <source>
        <dbReference type="SAM" id="Phobius"/>
    </source>
</evidence>
<proteinExistence type="predicted"/>
<feature type="transmembrane region" description="Helical" evidence="2">
    <location>
        <begin position="57"/>
        <end position="81"/>
    </location>
</feature>
<keyword evidence="2" id="KW-0472">Membrane</keyword>
<sequence length="112" mass="12888">MDTDEKMASSSMPGMSHDEVDFTSGYETQYRKEYSPLKPIFVPPPDKKHAWFRNWSTILMVFFLSFVFLLGTVMLVVQVFTASPLQIFMIVAIYLAIAAVMIWLEVQSVKVR</sequence>
<dbReference type="OrthoDB" id="7981175at2759"/>
<reference evidence="4" key="2">
    <citation type="submission" date="2025-08" db="UniProtKB">
        <authorList>
            <consortium name="RefSeq"/>
        </authorList>
    </citation>
    <scope>IDENTIFICATION</scope>
    <source>
        <strain evidence="4">14028-0561.14</strain>
        <tissue evidence="4">Whole fly</tissue>
    </source>
</reference>
<gene>
    <name evidence="4" type="primary">LOC108082702</name>
</gene>
<evidence type="ECO:0000313" key="3">
    <source>
        <dbReference type="Proteomes" id="UP001652661"/>
    </source>
</evidence>
<evidence type="ECO:0000313" key="4">
    <source>
        <dbReference type="RefSeq" id="XP_017033699.1"/>
    </source>
</evidence>